<dbReference type="EMBL" id="RYZW01000070">
    <property type="protein sequence ID" value="TDZ53431.1"/>
    <property type="molecule type" value="Genomic_DNA"/>
</dbReference>
<dbReference type="AlphaFoldDB" id="A0A4R8RAU3"/>
<evidence type="ECO:0000313" key="3">
    <source>
        <dbReference type="Proteomes" id="UP000295703"/>
    </source>
</evidence>
<feature type="region of interest" description="Disordered" evidence="1">
    <location>
        <begin position="698"/>
        <end position="759"/>
    </location>
</feature>
<protein>
    <recommendedName>
        <fullName evidence="4">Pt repeat family protein</fullName>
    </recommendedName>
</protein>
<gene>
    <name evidence="2" type="ORF">CTRI78_v006980</name>
</gene>
<feature type="compositionally biased region" description="Polar residues" evidence="1">
    <location>
        <begin position="1023"/>
        <end position="1035"/>
    </location>
</feature>
<sequence>MAEADLVRPSTSCSGASGPQRRFLLSSPGRPRTATGHSEPNFTPTPPAGLAVRVCIKFQPSIDLTYERQYQTSHSFEPTDQICHALLRRLTHCSNELLTRRDSTALERAIPQIGDGKPLRFELIYQIYRGGPEPWATRSFKSYQKHPMDKPSAMEVARSTDRIIGSFMKVHDASFRWMHGRMRERSGSDLELLKPLSNPVSLLHIPQARFIDATQDWDFTPGYEITLHFRSRCKSRRQREWERTITLRSGQGSPLPLSHGEDMAWVLSTAMQRALDSRKMAFDRQHRSCNKFDFLEECHHSEQNAVHVGFQIRNRLGLDHRHLRRELDSNLLLFQRADGLDCEEFVGQLEHAFSAVRDDTDKELDDMDDLRLTVYELSGRGWKAEKPFAVCLDSTACYSRRTIKAILDRVQTGVADVLGGNDMCITLMVHKRGHLVLDKTLVARSPYYATGQRQDENPETAKDKFLAKLKNRIRSDISMVVKDTCALSDCEPQNIRVIELSVPAADDPAEMEALPSSSPLPIPTPSGSVPNSFDGSSGQPSEPLGQQSETPQSHGGVDTDAGACDDAAGLPQRPETPAKASRPALDSHFGSGRSTLSLSTTEDGETTYQSSSSTPSLVDGDTGTPRESLLVTPTFMRTLSGRPQPFDANPNIADSETSDSELVEDFIVRASTPTMQRFNEPRQFSLLGKGSRSVSRQSLASFESSEGVSMVESESSLEPSAETEAPTAQVTELMCESSLATPDPAPVPSAASPGAQHDMATPEPFLGGWLEYCCVPVDEEAVPAELESATERHARRSEEPVGEEPVIVVTPVEEEVESASPCPLEGFLEYTIETIVEEAEEEDSDVEFHDAADSTAELDLLSSPSSFATASESGLNSPLSLDYATSSFNMDHALPSPSPMASSSPSLDLTSPSPLEVTKSDANVVDVADTPVEAAELEACTSSFETMKLEAIPAPAEPVPAPVPAPASTAEIIEPSPLPNSELPSAPSEHLELPLESLLELHEAPSLPNMNVAMSVASDAPRTPTSESAFSFSSKNEPREPSTPPPLMTETEDSDYSEPSEPTLPFPDLPVTAEPTIHSDSPRSLSLWRPSQNFFEDSSDAYLGPLRKLSIPRPLFARPSSSGAALGQSFSHKRQFSSPTAGLFGFQEPRRIDIGLRGALFGLAALRKSGKMERSSSQVLLKLENDRGVVVVPGSLSASNSRRNSPNMGIGGAGVLGLGNAFAF</sequence>
<feature type="region of interest" description="Disordered" evidence="1">
    <location>
        <begin position="1"/>
        <end position="46"/>
    </location>
</feature>
<organism evidence="2 3">
    <name type="scientific">Colletotrichum trifolii</name>
    <dbReference type="NCBI Taxonomy" id="5466"/>
    <lineage>
        <taxon>Eukaryota</taxon>
        <taxon>Fungi</taxon>
        <taxon>Dikarya</taxon>
        <taxon>Ascomycota</taxon>
        <taxon>Pezizomycotina</taxon>
        <taxon>Sordariomycetes</taxon>
        <taxon>Hypocreomycetidae</taxon>
        <taxon>Glomerellales</taxon>
        <taxon>Glomerellaceae</taxon>
        <taxon>Colletotrichum</taxon>
        <taxon>Colletotrichum orbiculare species complex</taxon>
    </lineage>
</organism>
<comment type="caution">
    <text evidence="2">The sequence shown here is derived from an EMBL/GenBank/DDBJ whole genome shotgun (WGS) entry which is preliminary data.</text>
</comment>
<feature type="compositionally biased region" description="Low complexity" evidence="1">
    <location>
        <begin position="979"/>
        <end position="988"/>
    </location>
</feature>
<feature type="compositionally biased region" description="Low complexity" evidence="1">
    <location>
        <begin position="701"/>
        <end position="720"/>
    </location>
</feature>
<feature type="region of interest" description="Disordered" evidence="1">
    <location>
        <begin position="1018"/>
        <end position="1084"/>
    </location>
</feature>
<feature type="compositionally biased region" description="Low complexity" evidence="1">
    <location>
        <begin position="899"/>
        <end position="915"/>
    </location>
</feature>
<dbReference type="PANTHER" id="PTHR24216">
    <property type="entry name" value="PAXILLIN-RELATED"/>
    <property type="match status" value="1"/>
</dbReference>
<name>A0A4R8RAU3_COLTR</name>
<feature type="region of interest" description="Disordered" evidence="1">
    <location>
        <begin position="508"/>
        <end position="658"/>
    </location>
</feature>
<evidence type="ECO:0008006" key="4">
    <source>
        <dbReference type="Google" id="ProtNLM"/>
    </source>
</evidence>
<accession>A0A4R8RAU3</accession>
<feature type="region of interest" description="Disordered" evidence="1">
    <location>
        <begin position="971"/>
        <end position="990"/>
    </location>
</feature>
<feature type="compositionally biased region" description="Polar residues" evidence="1">
    <location>
        <begin position="529"/>
        <end position="553"/>
    </location>
</feature>
<feature type="region of interest" description="Disordered" evidence="1">
    <location>
        <begin position="894"/>
        <end position="915"/>
    </location>
</feature>
<evidence type="ECO:0000256" key="1">
    <source>
        <dbReference type="SAM" id="MobiDB-lite"/>
    </source>
</evidence>
<dbReference type="STRING" id="5466.A0A4R8RAU3"/>
<keyword evidence="3" id="KW-1185">Reference proteome</keyword>
<dbReference type="Proteomes" id="UP000295703">
    <property type="component" value="Unassembled WGS sequence"/>
</dbReference>
<feature type="compositionally biased region" description="Polar residues" evidence="1">
    <location>
        <begin position="606"/>
        <end position="616"/>
    </location>
</feature>
<evidence type="ECO:0000313" key="2">
    <source>
        <dbReference type="EMBL" id="TDZ53431.1"/>
    </source>
</evidence>
<proteinExistence type="predicted"/>
<reference evidence="2 3" key="1">
    <citation type="submission" date="2018-12" db="EMBL/GenBank/DDBJ databases">
        <title>Genome sequence and assembly of Colletotrichum trifolii.</title>
        <authorList>
            <person name="Gan P."/>
            <person name="Shirasu K."/>
        </authorList>
    </citation>
    <scope>NUCLEOTIDE SEQUENCE [LARGE SCALE GENOMIC DNA]</scope>
    <source>
        <strain evidence="2 3">543-2</strain>
    </source>
</reference>
<feature type="compositionally biased region" description="Low complexity" evidence="1">
    <location>
        <begin position="555"/>
        <end position="569"/>
    </location>
</feature>